<dbReference type="EMBL" id="LNZG01000030">
    <property type="protein sequence ID" value="ODA89854.1"/>
    <property type="molecule type" value="Genomic_DNA"/>
</dbReference>
<reference evidence="2" key="1">
    <citation type="submission" date="2015-11" db="EMBL/GenBank/DDBJ databases">
        <authorList>
            <person name="Wang J."/>
            <person name="Wang L."/>
            <person name="Wang F."/>
            <person name="Cao G."/>
        </authorList>
    </citation>
    <scope>NUCLEOTIDE SEQUENCE [LARGE SCALE GENOMIC DNA]</scope>
    <source>
        <strain evidence="2">gdw1</strain>
    </source>
</reference>
<accession>A0A1E2SJI6</accession>
<organism evidence="1 2">
    <name type="scientific">Leifsonia xyli subsp. xyli</name>
    <dbReference type="NCBI Taxonomy" id="59736"/>
    <lineage>
        <taxon>Bacteria</taxon>
        <taxon>Bacillati</taxon>
        <taxon>Actinomycetota</taxon>
        <taxon>Actinomycetes</taxon>
        <taxon>Micrococcales</taxon>
        <taxon>Microbacteriaceae</taxon>
        <taxon>Leifsonia</taxon>
    </lineage>
</organism>
<dbReference type="RefSeq" id="WP_011186237.1">
    <property type="nucleotide sequence ID" value="NZ_LNZG01000030.1"/>
</dbReference>
<evidence type="ECO:0000313" key="2">
    <source>
        <dbReference type="Proteomes" id="UP000094426"/>
    </source>
</evidence>
<dbReference type="Proteomes" id="UP000094426">
    <property type="component" value="Unassembled WGS sequence"/>
</dbReference>
<evidence type="ECO:0000313" key="1">
    <source>
        <dbReference type="EMBL" id="ODA89854.1"/>
    </source>
</evidence>
<protein>
    <submittedName>
        <fullName evidence="1">Uncharacterized protein</fullName>
    </submittedName>
</protein>
<name>A0A1E2SJI6_LEIXY</name>
<comment type="caution">
    <text evidence="1">The sequence shown here is derived from an EMBL/GenBank/DDBJ whole genome shotgun (WGS) entry which is preliminary data.</text>
</comment>
<gene>
    <name evidence="1" type="ORF">ATY41_12065</name>
</gene>
<proteinExistence type="predicted"/>
<sequence length="84" mass="9008">MIGLGEGCASGLPRVSLVPAVVPALPDRLRASALTTRSLLEGQRLALFDVAADRQRHLPASLVQPPNFSALDRAIELQELVIMH</sequence>
<dbReference type="AlphaFoldDB" id="A0A1E2SJI6"/>